<keyword evidence="2" id="KW-0732">Signal</keyword>
<protein>
    <submittedName>
        <fullName evidence="3">Uncharacterized protein</fullName>
    </submittedName>
</protein>
<dbReference type="EMBL" id="JAWXXV010000001">
    <property type="protein sequence ID" value="MDX5984059.1"/>
    <property type="molecule type" value="Genomic_DNA"/>
</dbReference>
<accession>A0ABU4PMN4</accession>
<dbReference type="Proteomes" id="UP001279660">
    <property type="component" value="Unassembled WGS sequence"/>
</dbReference>
<feature type="region of interest" description="Disordered" evidence="1">
    <location>
        <begin position="25"/>
        <end position="46"/>
    </location>
</feature>
<sequence>MTNLFLIASSALLSVTASPVVARDAKPVAAESQPVGSTQRAPSEKTAQKYCVVDTVTGSHLSHKICKTRQDWISQDGFDPLAKQ</sequence>
<feature type="chain" id="PRO_5046040248" evidence="2">
    <location>
        <begin position="23"/>
        <end position="84"/>
    </location>
</feature>
<evidence type="ECO:0000256" key="1">
    <source>
        <dbReference type="SAM" id="MobiDB-lite"/>
    </source>
</evidence>
<evidence type="ECO:0000313" key="4">
    <source>
        <dbReference type="Proteomes" id="UP001279660"/>
    </source>
</evidence>
<name>A0ABU4PMN4_9SPHN</name>
<evidence type="ECO:0000256" key="2">
    <source>
        <dbReference type="SAM" id="SignalP"/>
    </source>
</evidence>
<keyword evidence="4" id="KW-1185">Reference proteome</keyword>
<reference evidence="3 4" key="1">
    <citation type="submission" date="2023-11" db="EMBL/GenBank/DDBJ databases">
        <title>MicrobeMod: A computational toolkit for identifying prokaryotic methylation and restriction-modification with nanopore sequencing.</title>
        <authorList>
            <person name="Crits-Christoph A."/>
            <person name="Kang S.C."/>
            <person name="Lee H."/>
            <person name="Ostrov N."/>
        </authorList>
    </citation>
    <scope>NUCLEOTIDE SEQUENCE [LARGE SCALE GENOMIC DNA]</scope>
    <source>
        <strain evidence="3 4">ATCC 14820</strain>
    </source>
</reference>
<evidence type="ECO:0000313" key="3">
    <source>
        <dbReference type="EMBL" id="MDX5984059.1"/>
    </source>
</evidence>
<organism evidence="3 4">
    <name type="scientific">Sphingomonas echinoides</name>
    <dbReference type="NCBI Taxonomy" id="59803"/>
    <lineage>
        <taxon>Bacteria</taxon>
        <taxon>Pseudomonadati</taxon>
        <taxon>Pseudomonadota</taxon>
        <taxon>Alphaproteobacteria</taxon>
        <taxon>Sphingomonadales</taxon>
        <taxon>Sphingomonadaceae</taxon>
        <taxon>Sphingomonas</taxon>
    </lineage>
</organism>
<comment type="caution">
    <text evidence="3">The sequence shown here is derived from an EMBL/GenBank/DDBJ whole genome shotgun (WGS) entry which is preliminary data.</text>
</comment>
<gene>
    <name evidence="3" type="ORF">SIL82_07290</name>
</gene>
<proteinExistence type="predicted"/>
<dbReference type="RefSeq" id="WP_010403936.1">
    <property type="nucleotide sequence ID" value="NZ_JAWXXV010000001.1"/>
</dbReference>
<feature type="signal peptide" evidence="2">
    <location>
        <begin position="1"/>
        <end position="22"/>
    </location>
</feature>